<feature type="transmembrane region" description="Helical" evidence="6">
    <location>
        <begin position="86"/>
        <end position="109"/>
    </location>
</feature>
<evidence type="ECO:0000256" key="6">
    <source>
        <dbReference type="SAM" id="Phobius"/>
    </source>
</evidence>
<evidence type="ECO:0000256" key="5">
    <source>
        <dbReference type="ARBA" id="ARBA00023136"/>
    </source>
</evidence>
<keyword evidence="3 6" id="KW-0812">Transmembrane</keyword>
<comment type="subcellular location">
    <subcellularLocation>
        <location evidence="1">Cell membrane</location>
        <topology evidence="1">Multi-pass membrane protein</topology>
    </subcellularLocation>
</comment>
<dbReference type="EMBL" id="JAGSPJ010000002">
    <property type="protein sequence ID" value="MBR7799799.1"/>
    <property type="molecule type" value="Genomic_DNA"/>
</dbReference>
<dbReference type="Pfam" id="PF03788">
    <property type="entry name" value="LrgA"/>
    <property type="match status" value="1"/>
</dbReference>
<dbReference type="RefSeq" id="WP_212674914.1">
    <property type="nucleotide sequence ID" value="NZ_JAGSPJ010000002.1"/>
</dbReference>
<dbReference type="GO" id="GO:0005886">
    <property type="term" value="C:plasma membrane"/>
    <property type="evidence" value="ECO:0007669"/>
    <property type="project" value="UniProtKB-SubCell"/>
</dbReference>
<evidence type="ECO:0000313" key="7">
    <source>
        <dbReference type="EMBL" id="MBR7799799.1"/>
    </source>
</evidence>
<name>A0A941E376_9BURK</name>
<evidence type="ECO:0000256" key="4">
    <source>
        <dbReference type="ARBA" id="ARBA00022989"/>
    </source>
</evidence>
<dbReference type="Proteomes" id="UP000678545">
    <property type="component" value="Unassembled WGS sequence"/>
</dbReference>
<keyword evidence="4 6" id="KW-1133">Transmembrane helix</keyword>
<keyword evidence="5 6" id="KW-0472">Membrane</keyword>
<dbReference type="PANTHER" id="PTHR33931:SF2">
    <property type="entry name" value="HOLIN-LIKE PROTEIN CIDA"/>
    <property type="match status" value="1"/>
</dbReference>
<dbReference type="PANTHER" id="PTHR33931">
    <property type="entry name" value="HOLIN-LIKE PROTEIN CIDA-RELATED"/>
    <property type="match status" value="1"/>
</dbReference>
<evidence type="ECO:0000256" key="2">
    <source>
        <dbReference type="ARBA" id="ARBA00022475"/>
    </source>
</evidence>
<proteinExistence type="predicted"/>
<sequence>MLVTLAILIVFQCMGEGIAHAFLLSIPGPVIGMVLLFIALLLSPRLMELVEQSSHRILKHMSLFFVPAGVGIMVSVSGVIQHWFALVVAIMVSTLLCLVVTALTMRFFFHTQPEQASHPIEPSVNSTHKDRSSL</sequence>
<dbReference type="AlphaFoldDB" id="A0A941E376"/>
<evidence type="ECO:0000256" key="1">
    <source>
        <dbReference type="ARBA" id="ARBA00004651"/>
    </source>
</evidence>
<evidence type="ECO:0000256" key="3">
    <source>
        <dbReference type="ARBA" id="ARBA00022692"/>
    </source>
</evidence>
<feature type="transmembrane region" description="Helical" evidence="6">
    <location>
        <begin position="25"/>
        <end position="42"/>
    </location>
</feature>
<organism evidence="7 8">
    <name type="scientific">Undibacterium fentianense</name>
    <dbReference type="NCBI Taxonomy" id="2828728"/>
    <lineage>
        <taxon>Bacteria</taxon>
        <taxon>Pseudomonadati</taxon>
        <taxon>Pseudomonadota</taxon>
        <taxon>Betaproteobacteria</taxon>
        <taxon>Burkholderiales</taxon>
        <taxon>Oxalobacteraceae</taxon>
        <taxon>Undibacterium</taxon>
    </lineage>
</organism>
<dbReference type="InterPro" id="IPR005538">
    <property type="entry name" value="LrgA/CidA"/>
</dbReference>
<accession>A0A941E376</accession>
<reference evidence="7" key="1">
    <citation type="submission" date="2021-04" db="EMBL/GenBank/DDBJ databases">
        <title>novel species isolated from subtropical streams in China.</title>
        <authorList>
            <person name="Lu H."/>
        </authorList>
    </citation>
    <scope>NUCLEOTIDE SEQUENCE</scope>
    <source>
        <strain evidence="7">FT137W</strain>
    </source>
</reference>
<feature type="transmembrane region" description="Helical" evidence="6">
    <location>
        <begin position="63"/>
        <end position="80"/>
    </location>
</feature>
<evidence type="ECO:0000313" key="8">
    <source>
        <dbReference type="Proteomes" id="UP000678545"/>
    </source>
</evidence>
<gene>
    <name evidence="7" type="ORF">KDM90_07310</name>
</gene>
<comment type="caution">
    <text evidence="7">The sequence shown here is derived from an EMBL/GenBank/DDBJ whole genome shotgun (WGS) entry which is preliminary data.</text>
</comment>
<keyword evidence="8" id="KW-1185">Reference proteome</keyword>
<keyword evidence="2" id="KW-1003">Cell membrane</keyword>
<protein>
    <submittedName>
        <fullName evidence="7">CidA/LrgA family protein</fullName>
    </submittedName>
</protein>